<dbReference type="AlphaFoldDB" id="A0A1E3HGP9"/>
<organism evidence="2 3">
    <name type="scientific">Cryptococcus amylolentus CBS 6039</name>
    <dbReference type="NCBI Taxonomy" id="1295533"/>
    <lineage>
        <taxon>Eukaryota</taxon>
        <taxon>Fungi</taxon>
        <taxon>Dikarya</taxon>
        <taxon>Basidiomycota</taxon>
        <taxon>Agaricomycotina</taxon>
        <taxon>Tremellomycetes</taxon>
        <taxon>Tremellales</taxon>
        <taxon>Cryptococcaceae</taxon>
        <taxon>Cryptococcus</taxon>
    </lineage>
</organism>
<keyword evidence="1" id="KW-0472">Membrane</keyword>
<proteinExistence type="predicted"/>
<sequence>MIPSARKPQHQRIADDSVNSHSTTHRFCFLGLVRCFLIITPFMYRTATCHVQARRDKAKKVPCWRMLLILVLIFVFANADEDSGHLVRVPGSLAACVVQYFG</sequence>
<name>A0A1E3HGP9_9TREE</name>
<evidence type="ECO:0000313" key="2">
    <source>
        <dbReference type="EMBL" id="ODN75523.1"/>
    </source>
</evidence>
<keyword evidence="1" id="KW-0812">Transmembrane</keyword>
<comment type="caution">
    <text evidence="2">The sequence shown here is derived from an EMBL/GenBank/DDBJ whole genome shotgun (WGS) entry which is preliminary data.</text>
</comment>
<protein>
    <submittedName>
        <fullName evidence="2">Uncharacterized protein</fullName>
    </submittedName>
</protein>
<evidence type="ECO:0000313" key="3">
    <source>
        <dbReference type="Proteomes" id="UP000094065"/>
    </source>
</evidence>
<accession>A0A1E3HGP9</accession>
<reference evidence="2 3" key="1">
    <citation type="submission" date="2016-06" db="EMBL/GenBank/DDBJ databases">
        <title>Evolution of pathogenesis and genome organization in the Tremellales.</title>
        <authorList>
            <person name="Cuomo C."/>
            <person name="Litvintseva A."/>
            <person name="Heitman J."/>
            <person name="Chen Y."/>
            <person name="Sun S."/>
            <person name="Springer D."/>
            <person name="Dromer F."/>
            <person name="Young S."/>
            <person name="Zeng Q."/>
            <person name="Chapman S."/>
            <person name="Gujja S."/>
            <person name="Saif S."/>
            <person name="Birren B."/>
        </authorList>
    </citation>
    <scope>NUCLEOTIDE SEQUENCE [LARGE SCALE GENOMIC DNA]</scope>
    <source>
        <strain evidence="2 3">CBS 6039</strain>
    </source>
</reference>
<dbReference type="RefSeq" id="XP_018991173.1">
    <property type="nucleotide sequence ID" value="XM_019141198.1"/>
</dbReference>
<dbReference type="GeneID" id="30157958"/>
<keyword evidence="3" id="KW-1185">Reference proteome</keyword>
<keyword evidence="1" id="KW-1133">Transmembrane helix</keyword>
<dbReference type="Proteomes" id="UP000094065">
    <property type="component" value="Unassembled WGS sequence"/>
</dbReference>
<dbReference type="EMBL" id="AWGJ01000010">
    <property type="protein sequence ID" value="ODN75523.1"/>
    <property type="molecule type" value="Genomic_DNA"/>
</dbReference>
<evidence type="ECO:0000256" key="1">
    <source>
        <dbReference type="SAM" id="Phobius"/>
    </source>
</evidence>
<gene>
    <name evidence="2" type="ORF">L202_06649</name>
</gene>
<feature type="transmembrane region" description="Helical" evidence="1">
    <location>
        <begin position="63"/>
        <end position="79"/>
    </location>
</feature>